<proteinExistence type="inferred from homology"/>
<evidence type="ECO:0000256" key="5">
    <source>
        <dbReference type="ARBA" id="ARBA00022989"/>
    </source>
</evidence>
<feature type="transmembrane region" description="Helical" evidence="9">
    <location>
        <begin position="66"/>
        <end position="87"/>
    </location>
</feature>
<dbReference type="GO" id="GO:0015743">
    <property type="term" value="P:malate transport"/>
    <property type="evidence" value="ECO:0007669"/>
    <property type="project" value="InterPro"/>
</dbReference>
<evidence type="ECO:0000256" key="8">
    <source>
        <dbReference type="ARBA" id="ARBA00023303"/>
    </source>
</evidence>
<evidence type="ECO:0000256" key="3">
    <source>
        <dbReference type="ARBA" id="ARBA00022448"/>
    </source>
</evidence>
<evidence type="ECO:0000256" key="7">
    <source>
        <dbReference type="ARBA" id="ARBA00023136"/>
    </source>
</evidence>
<feature type="transmembrane region" description="Helical" evidence="9">
    <location>
        <begin position="182"/>
        <end position="205"/>
    </location>
</feature>
<feature type="transmembrane region" description="Helical" evidence="9">
    <location>
        <begin position="123"/>
        <end position="141"/>
    </location>
</feature>
<dbReference type="AlphaFoldDB" id="A0AAV8TN47"/>
<evidence type="ECO:0000256" key="2">
    <source>
        <dbReference type="ARBA" id="ARBA00007079"/>
    </source>
</evidence>
<comment type="caution">
    <text evidence="10">The sequence shown here is derived from an EMBL/GenBank/DDBJ whole genome shotgun (WGS) entry which is preliminary data.</text>
</comment>
<feature type="transmembrane region" description="Helical" evidence="9">
    <location>
        <begin position="41"/>
        <end position="60"/>
    </location>
</feature>
<protein>
    <recommendedName>
        <fullName evidence="12">Aluminum-activated malate transporter 2-like</fullName>
    </recommendedName>
</protein>
<evidence type="ECO:0000256" key="6">
    <source>
        <dbReference type="ARBA" id="ARBA00023065"/>
    </source>
</evidence>
<organism evidence="10 11">
    <name type="scientific">Erythroxylum novogranatense</name>
    <dbReference type="NCBI Taxonomy" id="1862640"/>
    <lineage>
        <taxon>Eukaryota</taxon>
        <taxon>Viridiplantae</taxon>
        <taxon>Streptophyta</taxon>
        <taxon>Embryophyta</taxon>
        <taxon>Tracheophyta</taxon>
        <taxon>Spermatophyta</taxon>
        <taxon>Magnoliopsida</taxon>
        <taxon>eudicotyledons</taxon>
        <taxon>Gunneridae</taxon>
        <taxon>Pentapetalae</taxon>
        <taxon>rosids</taxon>
        <taxon>fabids</taxon>
        <taxon>Malpighiales</taxon>
        <taxon>Erythroxylaceae</taxon>
        <taxon>Erythroxylum</taxon>
    </lineage>
</organism>
<keyword evidence="7 9" id="KW-0472">Membrane</keyword>
<keyword evidence="11" id="KW-1185">Reference proteome</keyword>
<accession>A0AAV8TN47</accession>
<comment type="similarity">
    <text evidence="2">Belongs to the aromatic acid exporter (TC 2.A.85) family.</text>
</comment>
<dbReference type="Proteomes" id="UP001159364">
    <property type="component" value="Linkage Group LG04"/>
</dbReference>
<dbReference type="InterPro" id="IPR020966">
    <property type="entry name" value="ALMT"/>
</dbReference>
<keyword evidence="5 9" id="KW-1133">Transmembrane helix</keyword>
<dbReference type="PANTHER" id="PTHR31086">
    <property type="entry name" value="ALUMINUM-ACTIVATED MALATE TRANSPORTER 10"/>
    <property type="match status" value="1"/>
</dbReference>
<dbReference type="Pfam" id="PF11744">
    <property type="entry name" value="ALMT"/>
    <property type="match status" value="1"/>
</dbReference>
<comment type="subcellular location">
    <subcellularLocation>
        <location evidence="1">Membrane</location>
        <topology evidence="1">Multi-pass membrane protein</topology>
    </subcellularLocation>
</comment>
<dbReference type="GO" id="GO:0016020">
    <property type="term" value="C:membrane"/>
    <property type="evidence" value="ECO:0007669"/>
    <property type="project" value="UniProtKB-SubCell"/>
</dbReference>
<keyword evidence="8" id="KW-0407">Ion channel</keyword>
<evidence type="ECO:0000256" key="4">
    <source>
        <dbReference type="ARBA" id="ARBA00022692"/>
    </source>
</evidence>
<evidence type="ECO:0000313" key="10">
    <source>
        <dbReference type="EMBL" id="KAJ8768287.1"/>
    </source>
</evidence>
<gene>
    <name evidence="10" type="ORF">K2173_021227</name>
</gene>
<dbReference type="GO" id="GO:0034220">
    <property type="term" value="P:monoatomic ion transmembrane transport"/>
    <property type="evidence" value="ECO:0007669"/>
    <property type="project" value="UniProtKB-KW"/>
</dbReference>
<feature type="transmembrane region" description="Helical" evidence="9">
    <location>
        <begin position="99"/>
        <end position="117"/>
    </location>
</feature>
<keyword evidence="4 9" id="KW-0812">Transmembrane</keyword>
<dbReference type="EMBL" id="JAIWQS010000004">
    <property type="protein sequence ID" value="KAJ8768287.1"/>
    <property type="molecule type" value="Genomic_DNA"/>
</dbReference>
<name>A0AAV8TN47_9ROSI</name>
<evidence type="ECO:0000256" key="1">
    <source>
        <dbReference type="ARBA" id="ARBA00004141"/>
    </source>
</evidence>
<evidence type="ECO:0000256" key="9">
    <source>
        <dbReference type="SAM" id="Phobius"/>
    </source>
</evidence>
<evidence type="ECO:0000313" key="11">
    <source>
        <dbReference type="Proteomes" id="UP001159364"/>
    </source>
</evidence>
<keyword evidence="6" id="KW-0406">Ion transport</keyword>
<sequence length="450" mass="50194">MEIASSTPENTEPSTSKTVCASLLEFSRKTKELGQRDSRRICHAIKVSLSVTVVTLLFYFDPLNLGGFSFTAIFAVLSVVQVLEFSVGASLGRGINRMVGTLIGVILGPPAHHLATISGKTGMPIFITLFLIIMSAILSFMRCIPRITARYDNGLLMLLLTFCLVCVSSYEDNDALAIAKHRIIAIVIGSCTSMVISIFIFPVWIGEDLHNLVARNVEKIGDFLEGFGGEYFQVRGDGESNIDDKSFLQGYISVLSSKETEENMANMAFWEPCHGRFRFRHPWKQYLKVGATTRRCAYKIEALHGYLTSDTQTPLQIRRRIQEPCTKIALECGKALKELATTSKRMRRSTLADTHLANAKAEAENLKSMLKTQWWEYPNMLEITPALAVLSLLLEVVECTEKIGVAFRELSSVARFKNDQENSLHRRSVQPVASRAQSIEEPELAVTIEQ</sequence>
<reference evidence="10 11" key="1">
    <citation type="submission" date="2021-09" db="EMBL/GenBank/DDBJ databases">
        <title>Genomic insights and catalytic innovation underlie evolution of tropane alkaloids biosynthesis.</title>
        <authorList>
            <person name="Wang Y.-J."/>
            <person name="Tian T."/>
            <person name="Huang J.-P."/>
            <person name="Huang S.-X."/>
        </authorList>
    </citation>
    <scope>NUCLEOTIDE SEQUENCE [LARGE SCALE GENOMIC DNA]</scope>
    <source>
        <strain evidence="10">KIB-2018</strain>
        <tissue evidence="10">Leaf</tissue>
    </source>
</reference>
<keyword evidence="3" id="KW-0813">Transport</keyword>
<evidence type="ECO:0008006" key="12">
    <source>
        <dbReference type="Google" id="ProtNLM"/>
    </source>
</evidence>